<evidence type="ECO:0000256" key="3">
    <source>
        <dbReference type="ARBA" id="ARBA00023277"/>
    </source>
</evidence>
<evidence type="ECO:0000256" key="6">
    <source>
        <dbReference type="ARBA" id="ARBA00037986"/>
    </source>
</evidence>
<feature type="region of interest" description="Disordered" evidence="7">
    <location>
        <begin position="525"/>
        <end position="551"/>
    </location>
</feature>
<feature type="signal peptide" evidence="8">
    <location>
        <begin position="1"/>
        <end position="27"/>
    </location>
</feature>
<dbReference type="GO" id="GO:0016798">
    <property type="term" value="F:hydrolase activity, acting on glycosyl bonds"/>
    <property type="evidence" value="ECO:0007669"/>
    <property type="project" value="UniProtKB-KW"/>
</dbReference>
<dbReference type="GO" id="GO:0010411">
    <property type="term" value="P:xyloglucan metabolic process"/>
    <property type="evidence" value="ECO:0007669"/>
    <property type="project" value="TreeGrafter"/>
</dbReference>
<dbReference type="Proteomes" id="UP000540989">
    <property type="component" value="Unassembled WGS sequence"/>
</dbReference>
<feature type="chain" id="PRO_5030785907" evidence="8">
    <location>
        <begin position="28"/>
        <end position="763"/>
    </location>
</feature>
<proteinExistence type="inferred from homology"/>
<evidence type="ECO:0000256" key="8">
    <source>
        <dbReference type="SAM" id="SignalP"/>
    </source>
</evidence>
<keyword evidence="4" id="KW-0326">Glycosidase</keyword>
<organism evidence="9 10">
    <name type="scientific">Granulicella aggregans</name>
    <dbReference type="NCBI Taxonomy" id="474949"/>
    <lineage>
        <taxon>Bacteria</taxon>
        <taxon>Pseudomonadati</taxon>
        <taxon>Acidobacteriota</taxon>
        <taxon>Terriglobia</taxon>
        <taxon>Terriglobales</taxon>
        <taxon>Acidobacteriaceae</taxon>
        <taxon>Granulicella</taxon>
    </lineage>
</organism>
<keyword evidence="1 8" id="KW-0732">Signal</keyword>
<keyword evidence="2" id="KW-0378">Hydrolase</keyword>
<evidence type="ECO:0000256" key="5">
    <source>
        <dbReference type="ARBA" id="ARBA00023326"/>
    </source>
</evidence>
<protein>
    <submittedName>
        <fullName evidence="9">Photosystem II stability/assembly factor-like uncharacterized protein</fullName>
    </submittedName>
</protein>
<dbReference type="RefSeq" id="WP_221313147.1">
    <property type="nucleotide sequence ID" value="NZ_JACHIP010000014.1"/>
</dbReference>
<feature type="compositionally biased region" description="Polar residues" evidence="7">
    <location>
        <begin position="487"/>
        <end position="497"/>
    </location>
</feature>
<dbReference type="SUPFAM" id="SSF110296">
    <property type="entry name" value="Oligoxyloglucan reducing end-specific cellobiohydrolase"/>
    <property type="match status" value="2"/>
</dbReference>
<comment type="caution">
    <text evidence="9">The sequence shown here is derived from an EMBL/GenBank/DDBJ whole genome shotgun (WGS) entry which is preliminary data.</text>
</comment>
<gene>
    <name evidence="9" type="ORF">HDF16_005201</name>
</gene>
<dbReference type="PANTHER" id="PTHR43739:SF2">
    <property type="entry name" value="OLIGOXYLOGLUCAN-REDUCING END-SPECIFIC XYLOGLUCANASE-RELATED"/>
    <property type="match status" value="1"/>
</dbReference>
<keyword evidence="3" id="KW-0119">Carbohydrate metabolism</keyword>
<evidence type="ECO:0000256" key="7">
    <source>
        <dbReference type="SAM" id="MobiDB-lite"/>
    </source>
</evidence>
<keyword evidence="10" id="KW-1185">Reference proteome</keyword>
<sequence>MTTDRPFFARCWLALHFFFWMTATAFAADMPGVPYTWKNVQIVGGGFVDGVVFHPSATDIRYARTDMGGAYKWDPAIHRWSPILDFIPYKDLNLMGVESIALDPNDAKVVYLAAGTYTNAATPNGAILRSDDEAKHFKRIDVPIKFGGNEDGRGNGERLAVDPSDGRVLYLGTRHDGLWRSTNRGDSWSRIASFPDITETIASAPPPVAGETPRDRYRRMPIHGDGIVFVKFGHAERERQPTATIYIGVSLKGRSNLFVSHDSGATWAAIPDEPVSNRPLRAALATDGSLYVTYGSTPGPTPMKDGGVWKLNTATGKWNDITPDRPVPGGREFGYAGVSVDAQRPQTVIVSTYNRYMAGGEEIFRSTDGGATWRKIFTQGGTSAGVFDYSNAPYVQKTGIHWLFDIEIDPRNSSHAVFTTGYGGWETYDLEAIDHGRPTHWKLFTPGIEEVVGLQLDSPTAGPPLLSAIGDYGGFTHHSLDSPAPEGSSQNPRFGNTTSIVSATLQPQIVVRTGENADHHAQNIGISLDGGTTWQPAASPPRPDSHSGSVAVSSEGDVWIWTPEHDVPYVTRDRGVTWAAISTLPPDTRVVADPMEPRKFYAISLRDLRLFTSVDAGASFETRSFTYSDGPSPVGAARGDVRGGQDRLYATPGASGDLWLPAFNGLYHLHGDVFERLPDVEAIHAFGFGKAALGVGYPTLYLVGKVGTEAGIFRSTDIGRHWLRINDDQHQWGLILQIAGDPKQFGRIYVGTHGRGIFYGDPD</sequence>
<feature type="region of interest" description="Disordered" evidence="7">
    <location>
        <begin position="477"/>
        <end position="497"/>
    </location>
</feature>
<dbReference type="PANTHER" id="PTHR43739">
    <property type="entry name" value="XYLOGLUCANASE (EUROFUNG)"/>
    <property type="match status" value="1"/>
</dbReference>
<dbReference type="GO" id="GO:0000272">
    <property type="term" value="P:polysaccharide catabolic process"/>
    <property type="evidence" value="ECO:0007669"/>
    <property type="project" value="UniProtKB-KW"/>
</dbReference>
<reference evidence="9 10" key="1">
    <citation type="submission" date="2020-08" db="EMBL/GenBank/DDBJ databases">
        <title>Genomic Encyclopedia of Type Strains, Phase IV (KMG-V): Genome sequencing to study the core and pangenomes of soil and plant-associated prokaryotes.</title>
        <authorList>
            <person name="Whitman W."/>
        </authorList>
    </citation>
    <scope>NUCLEOTIDE SEQUENCE [LARGE SCALE GENOMIC DNA]</scope>
    <source>
        <strain evidence="9 10">M8UP14</strain>
    </source>
</reference>
<evidence type="ECO:0000256" key="1">
    <source>
        <dbReference type="ARBA" id="ARBA00022729"/>
    </source>
</evidence>
<dbReference type="Gene3D" id="2.130.10.10">
    <property type="entry name" value="YVTN repeat-like/Quinoprotein amine dehydrogenase"/>
    <property type="match status" value="2"/>
</dbReference>
<keyword evidence="5" id="KW-0624">Polysaccharide degradation</keyword>
<dbReference type="EMBL" id="JACHIP010000014">
    <property type="protein sequence ID" value="MBB5060465.1"/>
    <property type="molecule type" value="Genomic_DNA"/>
</dbReference>
<evidence type="ECO:0000313" key="10">
    <source>
        <dbReference type="Proteomes" id="UP000540989"/>
    </source>
</evidence>
<name>A0A7W7ZIB4_9BACT</name>
<evidence type="ECO:0000256" key="2">
    <source>
        <dbReference type="ARBA" id="ARBA00022801"/>
    </source>
</evidence>
<comment type="similarity">
    <text evidence="6">Belongs to the glycosyl hydrolase 74 family.</text>
</comment>
<dbReference type="InterPro" id="IPR052025">
    <property type="entry name" value="Xyloglucanase_GH74"/>
</dbReference>
<dbReference type="AlphaFoldDB" id="A0A7W7ZIB4"/>
<evidence type="ECO:0000313" key="9">
    <source>
        <dbReference type="EMBL" id="MBB5060465.1"/>
    </source>
</evidence>
<dbReference type="InterPro" id="IPR015943">
    <property type="entry name" value="WD40/YVTN_repeat-like_dom_sf"/>
</dbReference>
<accession>A0A7W7ZIB4</accession>
<evidence type="ECO:0000256" key="4">
    <source>
        <dbReference type="ARBA" id="ARBA00023295"/>
    </source>
</evidence>